<dbReference type="PROSITE" id="PS51013">
    <property type="entry name" value="PANNEXIN"/>
    <property type="match status" value="1"/>
</dbReference>
<dbReference type="PANTHER" id="PTHR11893">
    <property type="entry name" value="INNEXIN"/>
    <property type="match status" value="1"/>
</dbReference>
<dbReference type="GO" id="GO:0005886">
    <property type="term" value="C:plasma membrane"/>
    <property type="evidence" value="ECO:0007669"/>
    <property type="project" value="UniProtKB-SubCell"/>
</dbReference>
<comment type="caution">
    <text evidence="10">The sequence shown here is derived from an EMBL/GenBank/DDBJ whole genome shotgun (WGS) entry which is preliminary data.</text>
</comment>
<accession>A0A210R4Y0</accession>
<dbReference type="EMBL" id="NEDP02000337">
    <property type="protein sequence ID" value="OWF56107.1"/>
    <property type="molecule type" value="Genomic_DNA"/>
</dbReference>
<evidence type="ECO:0000256" key="3">
    <source>
        <dbReference type="ARBA" id="ARBA00022475"/>
    </source>
</evidence>
<evidence type="ECO:0000256" key="7">
    <source>
        <dbReference type="ARBA" id="ARBA00023136"/>
    </source>
</evidence>
<dbReference type="GO" id="GO:0034220">
    <property type="term" value="P:monoatomic ion transmembrane transport"/>
    <property type="evidence" value="ECO:0007669"/>
    <property type="project" value="UniProtKB-KW"/>
</dbReference>
<evidence type="ECO:0000256" key="1">
    <source>
        <dbReference type="ARBA" id="ARBA00004651"/>
    </source>
</evidence>
<sequence length="441" mass="50068">MSHRVPCLYHSTHGSRRQAPSPALEVSNTMVLRPILRHLTQSSLRLNDQCGRLNSTWTVGILVLFSILTGCLHTAYDPITCWTPSEFQPQMVKYADKICWESSTYYVRIEDVNNNNEPLASNHSPMTKPPYRWIPLILLVQALLFKLPDIVLSVGQGLVGFRFTKILGLTDGYETLNMADRAQMGRQVGRYVKSWIDSTVLKGCPWGWLTLLFLFTKLLYFINVITQLSIMNVVLKAENQTSFGQQLAEDISSNETLTWRTIDPKLPKIVLCDFSITRLSFTHSYTVQCSFNNVTYYEIMFGFLWMWMAIVCVITVLSGVGQILIVLVPIFRRRFVKSYLYLSGEVAPSPSDNDIARFAGSEITEDGVCILKAIGEASSEHLVRDVVLYLWSTTHAQQIEGTRNQCVYPPNGNYGSTPETHQLQEFPHQPTRVGVYHHVND</sequence>
<dbReference type="Proteomes" id="UP000242188">
    <property type="component" value="Unassembled WGS sequence"/>
</dbReference>
<dbReference type="PRINTS" id="PR01262">
    <property type="entry name" value="INNEXIN"/>
</dbReference>
<name>A0A210R4Y0_MIZYE</name>
<gene>
    <name evidence="9" type="primary">inx</name>
    <name evidence="10" type="ORF">KP79_PYT03650</name>
</gene>
<dbReference type="InterPro" id="IPR000990">
    <property type="entry name" value="Innexin"/>
</dbReference>
<keyword evidence="3" id="KW-1003">Cell membrane</keyword>
<feature type="transmembrane region" description="Helical" evidence="9">
    <location>
        <begin position="304"/>
        <end position="331"/>
    </location>
</feature>
<keyword evidence="2 9" id="KW-0813">Transport</keyword>
<keyword evidence="6 9" id="KW-0406">Ion transport</keyword>
<protein>
    <recommendedName>
        <fullName evidence="9">Innexin</fullName>
    </recommendedName>
</protein>
<reference evidence="10 11" key="1">
    <citation type="journal article" date="2017" name="Nat. Ecol. Evol.">
        <title>Scallop genome provides insights into evolution of bilaterian karyotype and development.</title>
        <authorList>
            <person name="Wang S."/>
            <person name="Zhang J."/>
            <person name="Jiao W."/>
            <person name="Li J."/>
            <person name="Xun X."/>
            <person name="Sun Y."/>
            <person name="Guo X."/>
            <person name="Huan P."/>
            <person name="Dong B."/>
            <person name="Zhang L."/>
            <person name="Hu X."/>
            <person name="Sun X."/>
            <person name="Wang J."/>
            <person name="Zhao C."/>
            <person name="Wang Y."/>
            <person name="Wang D."/>
            <person name="Huang X."/>
            <person name="Wang R."/>
            <person name="Lv J."/>
            <person name="Li Y."/>
            <person name="Zhang Z."/>
            <person name="Liu B."/>
            <person name="Lu W."/>
            <person name="Hui Y."/>
            <person name="Liang J."/>
            <person name="Zhou Z."/>
            <person name="Hou R."/>
            <person name="Li X."/>
            <person name="Liu Y."/>
            <person name="Li H."/>
            <person name="Ning X."/>
            <person name="Lin Y."/>
            <person name="Zhao L."/>
            <person name="Xing Q."/>
            <person name="Dou J."/>
            <person name="Li Y."/>
            <person name="Mao J."/>
            <person name="Guo H."/>
            <person name="Dou H."/>
            <person name="Li T."/>
            <person name="Mu C."/>
            <person name="Jiang W."/>
            <person name="Fu Q."/>
            <person name="Fu X."/>
            <person name="Miao Y."/>
            <person name="Liu J."/>
            <person name="Yu Q."/>
            <person name="Li R."/>
            <person name="Liao H."/>
            <person name="Li X."/>
            <person name="Kong Y."/>
            <person name="Jiang Z."/>
            <person name="Chourrout D."/>
            <person name="Li R."/>
            <person name="Bao Z."/>
        </authorList>
    </citation>
    <scope>NUCLEOTIDE SEQUENCE [LARGE SCALE GENOMIC DNA]</scope>
    <source>
        <strain evidence="10 11">PY_sf001</strain>
    </source>
</reference>
<evidence type="ECO:0000256" key="2">
    <source>
        <dbReference type="ARBA" id="ARBA00022448"/>
    </source>
</evidence>
<keyword evidence="8 9" id="KW-0407">Ion channel</keyword>
<dbReference type="OrthoDB" id="5867527at2759"/>
<comment type="function">
    <text evidence="9">Structural component of the gap junctions.</text>
</comment>
<evidence type="ECO:0000256" key="9">
    <source>
        <dbReference type="RuleBase" id="RU010713"/>
    </source>
</evidence>
<dbReference type="GO" id="GO:0005921">
    <property type="term" value="C:gap junction"/>
    <property type="evidence" value="ECO:0007669"/>
    <property type="project" value="UniProtKB-UniRule"/>
</dbReference>
<evidence type="ECO:0000256" key="5">
    <source>
        <dbReference type="ARBA" id="ARBA00022989"/>
    </source>
</evidence>
<evidence type="ECO:0000256" key="6">
    <source>
        <dbReference type="ARBA" id="ARBA00023065"/>
    </source>
</evidence>
<feature type="transmembrane region" description="Helical" evidence="9">
    <location>
        <begin position="206"/>
        <end position="225"/>
    </location>
</feature>
<dbReference type="Pfam" id="PF00876">
    <property type="entry name" value="Innexin"/>
    <property type="match status" value="1"/>
</dbReference>
<keyword evidence="5 9" id="KW-1133">Transmembrane helix</keyword>
<feature type="transmembrane region" description="Helical" evidence="9">
    <location>
        <begin position="133"/>
        <end position="155"/>
    </location>
</feature>
<evidence type="ECO:0000256" key="4">
    <source>
        <dbReference type="ARBA" id="ARBA00022692"/>
    </source>
</evidence>
<feature type="transmembrane region" description="Helical" evidence="9">
    <location>
        <begin position="55"/>
        <end position="76"/>
    </location>
</feature>
<evidence type="ECO:0000256" key="8">
    <source>
        <dbReference type="ARBA" id="ARBA00023303"/>
    </source>
</evidence>
<evidence type="ECO:0000313" key="11">
    <source>
        <dbReference type="Proteomes" id="UP000242188"/>
    </source>
</evidence>
<proteinExistence type="inferred from homology"/>
<keyword evidence="11" id="KW-1185">Reference proteome</keyword>
<organism evidence="10 11">
    <name type="scientific">Mizuhopecten yessoensis</name>
    <name type="common">Japanese scallop</name>
    <name type="synonym">Patinopecten yessoensis</name>
    <dbReference type="NCBI Taxonomy" id="6573"/>
    <lineage>
        <taxon>Eukaryota</taxon>
        <taxon>Metazoa</taxon>
        <taxon>Spiralia</taxon>
        <taxon>Lophotrochozoa</taxon>
        <taxon>Mollusca</taxon>
        <taxon>Bivalvia</taxon>
        <taxon>Autobranchia</taxon>
        <taxon>Pteriomorphia</taxon>
        <taxon>Pectinida</taxon>
        <taxon>Pectinoidea</taxon>
        <taxon>Pectinidae</taxon>
        <taxon>Mizuhopecten</taxon>
    </lineage>
</organism>
<dbReference type="PANTHER" id="PTHR11893:SF36">
    <property type="entry name" value="INNEXIN-5"/>
    <property type="match status" value="1"/>
</dbReference>
<evidence type="ECO:0000313" key="10">
    <source>
        <dbReference type="EMBL" id="OWF56107.1"/>
    </source>
</evidence>
<keyword evidence="7 9" id="KW-0472">Membrane</keyword>
<keyword evidence="4 9" id="KW-0812">Transmembrane</keyword>
<comment type="subcellular location">
    <subcellularLocation>
        <location evidence="1 9">Cell membrane</location>
        <topology evidence="1 9">Multi-pass membrane protein</topology>
    </subcellularLocation>
</comment>
<dbReference type="STRING" id="6573.A0A210R4Y0"/>
<comment type="similarity">
    <text evidence="9">Belongs to the pannexin family.</text>
</comment>
<dbReference type="AlphaFoldDB" id="A0A210R4Y0"/>